<evidence type="ECO:0000313" key="2">
    <source>
        <dbReference type="EMBL" id="CAD7699663.1"/>
    </source>
</evidence>
<reference evidence="2" key="1">
    <citation type="submission" date="2020-12" db="EMBL/GenBank/DDBJ databases">
        <authorList>
            <person name="Iha C."/>
        </authorList>
    </citation>
    <scope>NUCLEOTIDE SEQUENCE</scope>
</reference>
<feature type="domain" description="Heterogeneous nuclear ribonucleoprotein Q acidic" evidence="1">
    <location>
        <begin position="26"/>
        <end position="78"/>
    </location>
</feature>
<keyword evidence="3" id="KW-1185">Reference proteome</keyword>
<sequence>MLHTSLLPSCCTRRSWRFEQIGFPRSQVEEAEIDDRALAKLSEFDSEQALEALDQFCKCDLSKVRKKSAYLIGVMQRIKKADPDWPRRSPTGQNGAGPNLPVEVSARLQMMFEEGVCRPSDLDRQCLSQLARLPVPMALEALNEFSRRDLSDVRNFSALFVSILRRLESDFDRGGAGAPPQGGMPHMMAPPAQMPPPVGMNRMGMVDSVQGQFQMPGQVPQYPMAMPGQMPSTMPFNPMDPQVVMTPGLAPMPGMPGQYMGAPESDRHNYGMEQLQMGVRVDEFHKLSPHATYVHPAPSLKLQTLWDEGVRLVSVLDDGAWDALAQLKAPEALAVIEDVANKLQGPNNLRNVNAFFMSVARKFLPQGPRSAAAAGPGAYPPTGQTRVVRQSPRGVAGDLSSLSPDIRQKIDDVVYTHQSYIKQTDFDQGVAEALKRLSDYEILSVLDDLNSAQNLATVQNVPAFIMSIIRRHQNAGRR</sequence>
<dbReference type="EMBL" id="CAJHUC010001085">
    <property type="protein sequence ID" value="CAD7699663.1"/>
    <property type="molecule type" value="Genomic_DNA"/>
</dbReference>
<gene>
    <name evidence="2" type="ORF">OSTQU699_LOCUS5022</name>
</gene>
<feature type="domain" description="Heterogeneous nuclear ribonucleoprotein Q acidic" evidence="1">
    <location>
        <begin position="402"/>
        <end position="473"/>
    </location>
</feature>
<dbReference type="AlphaFoldDB" id="A0A8S1IX35"/>
<comment type="caution">
    <text evidence="2">The sequence shown here is derived from an EMBL/GenBank/DDBJ whole genome shotgun (WGS) entry which is preliminary data.</text>
</comment>
<protein>
    <recommendedName>
        <fullName evidence="1">Heterogeneous nuclear ribonucleoprotein Q acidic domain-containing protein</fullName>
    </recommendedName>
</protein>
<evidence type="ECO:0000313" key="3">
    <source>
        <dbReference type="Proteomes" id="UP000708148"/>
    </source>
</evidence>
<dbReference type="OrthoDB" id="3800936at2759"/>
<evidence type="ECO:0000259" key="1">
    <source>
        <dbReference type="Pfam" id="PF18360"/>
    </source>
</evidence>
<dbReference type="Pfam" id="PF18360">
    <property type="entry name" value="hnRNP_Q_AcD"/>
    <property type="match status" value="3"/>
</dbReference>
<dbReference type="CDD" id="cd21039">
    <property type="entry name" value="NURR"/>
    <property type="match status" value="4"/>
</dbReference>
<dbReference type="Proteomes" id="UP000708148">
    <property type="component" value="Unassembled WGS sequence"/>
</dbReference>
<name>A0A8S1IX35_9CHLO</name>
<proteinExistence type="predicted"/>
<accession>A0A8S1IX35</accession>
<feature type="domain" description="Heterogeneous nuclear ribonucleoprotein Q acidic" evidence="1">
    <location>
        <begin position="99"/>
        <end position="166"/>
    </location>
</feature>
<dbReference type="InterPro" id="IPR041337">
    <property type="entry name" value="hnRNP_Q_AcD"/>
</dbReference>
<organism evidence="2 3">
    <name type="scientific">Ostreobium quekettii</name>
    <dbReference type="NCBI Taxonomy" id="121088"/>
    <lineage>
        <taxon>Eukaryota</taxon>
        <taxon>Viridiplantae</taxon>
        <taxon>Chlorophyta</taxon>
        <taxon>core chlorophytes</taxon>
        <taxon>Ulvophyceae</taxon>
        <taxon>TCBD clade</taxon>
        <taxon>Bryopsidales</taxon>
        <taxon>Ostreobineae</taxon>
        <taxon>Ostreobiaceae</taxon>
        <taxon>Ostreobium</taxon>
    </lineage>
</organism>